<evidence type="ECO:0000256" key="2">
    <source>
        <dbReference type="SAM" id="SignalP"/>
    </source>
</evidence>
<evidence type="ECO:0000313" key="4">
    <source>
        <dbReference type="Proteomes" id="UP001566132"/>
    </source>
</evidence>
<accession>A0ABD1DZE7</accession>
<dbReference type="AlphaFoldDB" id="A0ABD1DZE7"/>
<gene>
    <name evidence="3" type="ORF">ABEB36_015528</name>
</gene>
<keyword evidence="4" id="KW-1185">Reference proteome</keyword>
<name>A0ABD1DZE7_HYPHA</name>
<dbReference type="Proteomes" id="UP001566132">
    <property type="component" value="Unassembled WGS sequence"/>
</dbReference>
<dbReference type="EMBL" id="JBDJPC010000018">
    <property type="protein sequence ID" value="KAL1487773.1"/>
    <property type="molecule type" value="Genomic_DNA"/>
</dbReference>
<evidence type="ECO:0000256" key="1">
    <source>
        <dbReference type="SAM" id="MobiDB-lite"/>
    </source>
</evidence>
<protein>
    <submittedName>
        <fullName evidence="3">Uncharacterized protein</fullName>
    </submittedName>
</protein>
<sequence length="140" mass="15883">MGERTGDGVLLVWLLSFDLSGMGDPTSVKRKGTSTTETTCRKLNREKIYMSRKEKKKGSIKEAGSRRFPILFENHGRANSPFLDPKHKQVRRTGIQKLKFRIPVLFTLAKSLQVSENCRSESYLHGGKHGENSLTVSRIY</sequence>
<comment type="caution">
    <text evidence="3">The sequence shown here is derived from an EMBL/GenBank/DDBJ whole genome shotgun (WGS) entry which is preliminary data.</text>
</comment>
<feature type="signal peptide" evidence="2">
    <location>
        <begin position="1"/>
        <end position="23"/>
    </location>
</feature>
<keyword evidence="2" id="KW-0732">Signal</keyword>
<evidence type="ECO:0000313" key="3">
    <source>
        <dbReference type="EMBL" id="KAL1487773.1"/>
    </source>
</evidence>
<proteinExistence type="predicted"/>
<feature type="region of interest" description="Disordered" evidence="1">
    <location>
        <begin position="25"/>
        <end position="62"/>
    </location>
</feature>
<feature type="compositionally biased region" description="Basic and acidic residues" evidence="1">
    <location>
        <begin position="39"/>
        <end position="62"/>
    </location>
</feature>
<feature type="chain" id="PRO_5044748349" evidence="2">
    <location>
        <begin position="24"/>
        <end position="140"/>
    </location>
</feature>
<reference evidence="3 4" key="1">
    <citation type="submission" date="2024-05" db="EMBL/GenBank/DDBJ databases">
        <title>Genetic variation in Jamaican populations of the coffee berry borer (Hypothenemus hampei).</title>
        <authorList>
            <person name="Errbii M."/>
            <person name="Myrie A."/>
        </authorList>
    </citation>
    <scope>NUCLEOTIDE SEQUENCE [LARGE SCALE GENOMIC DNA]</scope>
    <source>
        <strain evidence="3">JA-Hopewell-2020-01-JO</strain>
        <tissue evidence="3">Whole body</tissue>
    </source>
</reference>
<organism evidence="3 4">
    <name type="scientific">Hypothenemus hampei</name>
    <name type="common">Coffee berry borer</name>
    <dbReference type="NCBI Taxonomy" id="57062"/>
    <lineage>
        <taxon>Eukaryota</taxon>
        <taxon>Metazoa</taxon>
        <taxon>Ecdysozoa</taxon>
        <taxon>Arthropoda</taxon>
        <taxon>Hexapoda</taxon>
        <taxon>Insecta</taxon>
        <taxon>Pterygota</taxon>
        <taxon>Neoptera</taxon>
        <taxon>Endopterygota</taxon>
        <taxon>Coleoptera</taxon>
        <taxon>Polyphaga</taxon>
        <taxon>Cucujiformia</taxon>
        <taxon>Curculionidae</taxon>
        <taxon>Scolytinae</taxon>
        <taxon>Hypothenemus</taxon>
    </lineage>
</organism>